<organism evidence="9 10">
    <name type="scientific">Pontiella agarivorans</name>
    <dbReference type="NCBI Taxonomy" id="3038953"/>
    <lineage>
        <taxon>Bacteria</taxon>
        <taxon>Pseudomonadati</taxon>
        <taxon>Kiritimatiellota</taxon>
        <taxon>Kiritimatiellia</taxon>
        <taxon>Kiritimatiellales</taxon>
        <taxon>Pontiellaceae</taxon>
        <taxon>Pontiella</taxon>
    </lineage>
</organism>
<dbReference type="InterPro" id="IPR025944">
    <property type="entry name" value="Sigma_54_int_dom_CS"/>
</dbReference>
<evidence type="ECO:0000313" key="9">
    <source>
        <dbReference type="EMBL" id="MDZ8118135.1"/>
    </source>
</evidence>
<dbReference type="InterPro" id="IPR001789">
    <property type="entry name" value="Sig_transdc_resp-reg_receiver"/>
</dbReference>
<dbReference type="Pfam" id="PF25601">
    <property type="entry name" value="AAA_lid_14"/>
    <property type="match status" value="1"/>
</dbReference>
<dbReference type="InterPro" id="IPR025943">
    <property type="entry name" value="Sigma_54_int_dom_ATP-bd_2"/>
</dbReference>
<dbReference type="SUPFAM" id="SSF52540">
    <property type="entry name" value="P-loop containing nucleoside triphosphate hydrolases"/>
    <property type="match status" value="1"/>
</dbReference>
<dbReference type="PROSITE" id="PS00676">
    <property type="entry name" value="SIGMA54_INTERACT_2"/>
    <property type="match status" value="1"/>
</dbReference>
<dbReference type="Gene3D" id="3.40.50.2300">
    <property type="match status" value="1"/>
</dbReference>
<evidence type="ECO:0000259" key="7">
    <source>
        <dbReference type="PROSITE" id="PS50045"/>
    </source>
</evidence>
<dbReference type="Pfam" id="PF02954">
    <property type="entry name" value="HTH_8"/>
    <property type="match status" value="1"/>
</dbReference>
<keyword evidence="1" id="KW-0547">Nucleotide-binding</keyword>
<dbReference type="Proteomes" id="UP001290861">
    <property type="component" value="Unassembled WGS sequence"/>
</dbReference>
<keyword evidence="6" id="KW-0597">Phosphoprotein</keyword>
<sequence>MSRDELSLSGLGVLVVDDEGILRRRISSYLRKLGADTTEAESLTVARELLTEMEFDFIMLDIHLPDGVGLDLMRKREIPDSTGVLVMTAQGGVEGAVEAMQLGALDYLVKPFDPELLPLVMERARGTRQRERVTEHEREADEGAGFFFGESLNPLYQQMQKIIAADLRLVNHLPPILITGETGSGKSSIARWLHHHGSRSDQPMIEVNCSALPDTLAESELFGCEKGAYTDARATRQGLFEAAHGGTLFLDEIPSLSPAVQAKVLTAIEDRTIRRIGGTKGIDVDVRVIAATNCDLRESVESGEFREDLLHRLDLFRLNLPALRERGEDILNLAEQILERLCIRHRIPQRQIAEEGKRRLRAYGWPGNVRELAHELERELVFEDAAALDFSRLPLVGNGASALDPMDWLNPNYDFGKEEFVLEDAINRLVQLALKKTNGNTSAAARMLGVTRDFIRYRLHGDRKEKV</sequence>
<dbReference type="SUPFAM" id="SSF46689">
    <property type="entry name" value="Homeodomain-like"/>
    <property type="match status" value="1"/>
</dbReference>
<dbReference type="Pfam" id="PF00158">
    <property type="entry name" value="Sigma54_activat"/>
    <property type="match status" value="1"/>
</dbReference>
<dbReference type="InterPro" id="IPR002078">
    <property type="entry name" value="Sigma_54_int"/>
</dbReference>
<keyword evidence="5" id="KW-0804">Transcription</keyword>
<keyword evidence="3" id="KW-0805">Transcription regulation</keyword>
<dbReference type="Gene3D" id="1.10.10.60">
    <property type="entry name" value="Homeodomain-like"/>
    <property type="match status" value="1"/>
</dbReference>
<dbReference type="InterPro" id="IPR011006">
    <property type="entry name" value="CheY-like_superfamily"/>
</dbReference>
<name>A0ABU5MVC6_9BACT</name>
<dbReference type="InterPro" id="IPR003593">
    <property type="entry name" value="AAA+_ATPase"/>
</dbReference>
<evidence type="ECO:0000256" key="3">
    <source>
        <dbReference type="ARBA" id="ARBA00023015"/>
    </source>
</evidence>
<feature type="domain" description="Sigma-54 factor interaction" evidence="7">
    <location>
        <begin position="175"/>
        <end position="381"/>
    </location>
</feature>
<dbReference type="PROSITE" id="PS00688">
    <property type="entry name" value="SIGMA54_INTERACT_3"/>
    <property type="match status" value="1"/>
</dbReference>
<evidence type="ECO:0000256" key="4">
    <source>
        <dbReference type="ARBA" id="ARBA00023125"/>
    </source>
</evidence>
<dbReference type="PROSITE" id="PS00675">
    <property type="entry name" value="SIGMA54_INTERACT_1"/>
    <property type="match status" value="1"/>
</dbReference>
<dbReference type="SMART" id="SM00448">
    <property type="entry name" value="REC"/>
    <property type="match status" value="1"/>
</dbReference>
<accession>A0ABU5MVC6</accession>
<dbReference type="EMBL" id="JARVCO010000007">
    <property type="protein sequence ID" value="MDZ8118135.1"/>
    <property type="molecule type" value="Genomic_DNA"/>
</dbReference>
<dbReference type="SMART" id="SM00382">
    <property type="entry name" value="AAA"/>
    <property type="match status" value="1"/>
</dbReference>
<protein>
    <submittedName>
        <fullName evidence="9">Sigma-54 dependent transcriptional regulator</fullName>
    </submittedName>
</protein>
<keyword evidence="2" id="KW-0067">ATP-binding</keyword>
<dbReference type="InterPro" id="IPR025662">
    <property type="entry name" value="Sigma_54_int_dom_ATP-bd_1"/>
</dbReference>
<dbReference type="PROSITE" id="PS50045">
    <property type="entry name" value="SIGMA54_INTERACT_4"/>
    <property type="match status" value="1"/>
</dbReference>
<gene>
    <name evidence="9" type="ORF">P9H32_05785</name>
</gene>
<comment type="caution">
    <text evidence="9">The sequence shown here is derived from an EMBL/GenBank/DDBJ whole genome shotgun (WGS) entry which is preliminary data.</text>
</comment>
<dbReference type="InterPro" id="IPR058031">
    <property type="entry name" value="AAA_lid_NorR"/>
</dbReference>
<evidence type="ECO:0000259" key="8">
    <source>
        <dbReference type="PROSITE" id="PS50110"/>
    </source>
</evidence>
<dbReference type="PANTHER" id="PTHR32071">
    <property type="entry name" value="TRANSCRIPTIONAL REGULATORY PROTEIN"/>
    <property type="match status" value="1"/>
</dbReference>
<evidence type="ECO:0000256" key="1">
    <source>
        <dbReference type="ARBA" id="ARBA00022741"/>
    </source>
</evidence>
<dbReference type="SUPFAM" id="SSF52172">
    <property type="entry name" value="CheY-like"/>
    <property type="match status" value="1"/>
</dbReference>
<proteinExistence type="predicted"/>
<dbReference type="CDD" id="cd00009">
    <property type="entry name" value="AAA"/>
    <property type="match status" value="1"/>
</dbReference>
<dbReference type="InterPro" id="IPR009057">
    <property type="entry name" value="Homeodomain-like_sf"/>
</dbReference>
<keyword evidence="10" id="KW-1185">Reference proteome</keyword>
<dbReference type="PRINTS" id="PR01590">
    <property type="entry name" value="HTHFIS"/>
</dbReference>
<evidence type="ECO:0000256" key="5">
    <source>
        <dbReference type="ARBA" id="ARBA00023163"/>
    </source>
</evidence>
<feature type="domain" description="Response regulatory" evidence="8">
    <location>
        <begin position="12"/>
        <end position="125"/>
    </location>
</feature>
<reference evidence="9 10" key="1">
    <citation type="journal article" date="2024" name="Appl. Environ. Microbiol.">
        <title>Pontiella agarivorans sp. nov., a novel marine anaerobic bacterium capable of degrading macroalgal polysaccharides and fixing nitrogen.</title>
        <authorList>
            <person name="Liu N."/>
            <person name="Kivenson V."/>
            <person name="Peng X."/>
            <person name="Cui Z."/>
            <person name="Lankiewicz T.S."/>
            <person name="Gosselin K.M."/>
            <person name="English C.J."/>
            <person name="Blair E.M."/>
            <person name="O'Malley M.A."/>
            <person name="Valentine D.L."/>
        </authorList>
    </citation>
    <scope>NUCLEOTIDE SEQUENCE [LARGE SCALE GENOMIC DNA]</scope>
    <source>
        <strain evidence="9 10">NLcol2</strain>
    </source>
</reference>
<evidence type="ECO:0000256" key="2">
    <source>
        <dbReference type="ARBA" id="ARBA00022840"/>
    </source>
</evidence>
<dbReference type="PANTHER" id="PTHR32071:SF21">
    <property type="entry name" value="TRANSCRIPTIONAL REGULATORY PROTEIN FLGR"/>
    <property type="match status" value="1"/>
</dbReference>
<dbReference type="InterPro" id="IPR027417">
    <property type="entry name" value="P-loop_NTPase"/>
</dbReference>
<keyword evidence="4" id="KW-0238">DNA-binding</keyword>
<dbReference type="InterPro" id="IPR002197">
    <property type="entry name" value="HTH_Fis"/>
</dbReference>
<dbReference type="Pfam" id="PF00072">
    <property type="entry name" value="Response_reg"/>
    <property type="match status" value="1"/>
</dbReference>
<feature type="modified residue" description="4-aspartylphosphate" evidence="6">
    <location>
        <position position="61"/>
    </location>
</feature>
<evidence type="ECO:0000256" key="6">
    <source>
        <dbReference type="PROSITE-ProRule" id="PRU00169"/>
    </source>
</evidence>
<dbReference type="Gene3D" id="1.10.8.60">
    <property type="match status" value="1"/>
</dbReference>
<dbReference type="PROSITE" id="PS50110">
    <property type="entry name" value="RESPONSE_REGULATORY"/>
    <property type="match status" value="1"/>
</dbReference>
<dbReference type="Gene3D" id="3.40.50.300">
    <property type="entry name" value="P-loop containing nucleotide triphosphate hydrolases"/>
    <property type="match status" value="1"/>
</dbReference>
<evidence type="ECO:0000313" key="10">
    <source>
        <dbReference type="Proteomes" id="UP001290861"/>
    </source>
</evidence>